<evidence type="ECO:0000313" key="2">
    <source>
        <dbReference type="EMBL" id="KAG0580869.1"/>
    </source>
</evidence>
<accession>A0A8T0ID87</accession>
<evidence type="ECO:0000313" key="3">
    <source>
        <dbReference type="Proteomes" id="UP000822688"/>
    </source>
</evidence>
<evidence type="ECO:0000256" key="1">
    <source>
        <dbReference type="SAM" id="MobiDB-lite"/>
    </source>
</evidence>
<dbReference type="EMBL" id="CM026424">
    <property type="protein sequence ID" value="KAG0580869.1"/>
    <property type="molecule type" value="Genomic_DNA"/>
</dbReference>
<proteinExistence type="predicted"/>
<comment type="caution">
    <text evidence="2">The sequence shown here is derived from an EMBL/GenBank/DDBJ whole genome shotgun (WGS) entry which is preliminary data.</text>
</comment>
<keyword evidence="3" id="KW-1185">Reference proteome</keyword>
<sequence length="105" mass="11249">MENPAITSTGHLEFELNSSMGGPSKPADLTPSATHNSSEYVTASSSFGTERLLESGPDRPSSINANQVEVLESDSNSSEYEVGDSTDLFTPKLHPTLSSLPYTWL</sequence>
<reference evidence="2" key="1">
    <citation type="submission" date="2020-06" db="EMBL/GenBank/DDBJ databases">
        <title>WGS assembly of Ceratodon purpureus strain R40.</title>
        <authorList>
            <person name="Carey S.B."/>
            <person name="Jenkins J."/>
            <person name="Shu S."/>
            <person name="Lovell J.T."/>
            <person name="Sreedasyam A."/>
            <person name="Maumus F."/>
            <person name="Tiley G.P."/>
            <person name="Fernandez-Pozo N."/>
            <person name="Barry K."/>
            <person name="Chen C."/>
            <person name="Wang M."/>
            <person name="Lipzen A."/>
            <person name="Daum C."/>
            <person name="Saski C.A."/>
            <person name="Payton A.C."/>
            <person name="Mcbreen J.C."/>
            <person name="Conrad R.E."/>
            <person name="Kollar L.M."/>
            <person name="Olsson S."/>
            <person name="Huttunen S."/>
            <person name="Landis J.B."/>
            <person name="Wickett N.J."/>
            <person name="Johnson M.G."/>
            <person name="Rensing S.A."/>
            <person name="Grimwood J."/>
            <person name="Schmutz J."/>
            <person name="Mcdaniel S.F."/>
        </authorList>
    </citation>
    <scope>NUCLEOTIDE SEQUENCE</scope>
    <source>
        <strain evidence="2">R40</strain>
    </source>
</reference>
<organism evidence="2 3">
    <name type="scientific">Ceratodon purpureus</name>
    <name type="common">Fire moss</name>
    <name type="synonym">Dicranum purpureum</name>
    <dbReference type="NCBI Taxonomy" id="3225"/>
    <lineage>
        <taxon>Eukaryota</taxon>
        <taxon>Viridiplantae</taxon>
        <taxon>Streptophyta</taxon>
        <taxon>Embryophyta</taxon>
        <taxon>Bryophyta</taxon>
        <taxon>Bryophytina</taxon>
        <taxon>Bryopsida</taxon>
        <taxon>Dicranidae</taxon>
        <taxon>Pseudoditrichales</taxon>
        <taxon>Ditrichaceae</taxon>
        <taxon>Ceratodon</taxon>
    </lineage>
</organism>
<feature type="compositionally biased region" description="Polar residues" evidence="1">
    <location>
        <begin position="61"/>
        <end position="79"/>
    </location>
</feature>
<name>A0A8T0ID87_CERPU</name>
<protein>
    <submittedName>
        <fullName evidence="2">Uncharacterized protein</fullName>
    </submittedName>
</protein>
<gene>
    <name evidence="2" type="ORF">KC19_4G206600</name>
</gene>
<dbReference type="Proteomes" id="UP000822688">
    <property type="component" value="Chromosome 4"/>
</dbReference>
<feature type="compositionally biased region" description="Polar residues" evidence="1">
    <location>
        <begin position="31"/>
        <end position="48"/>
    </location>
</feature>
<dbReference type="AlphaFoldDB" id="A0A8T0ID87"/>
<feature type="region of interest" description="Disordered" evidence="1">
    <location>
        <begin position="1"/>
        <end position="88"/>
    </location>
</feature>
<feature type="compositionally biased region" description="Polar residues" evidence="1">
    <location>
        <begin position="1"/>
        <end position="21"/>
    </location>
</feature>